<proteinExistence type="predicted"/>
<dbReference type="KEGG" id="mri:Mal4_39740"/>
<dbReference type="EMBL" id="CP036275">
    <property type="protein sequence ID" value="QDU39628.1"/>
    <property type="molecule type" value="Genomic_DNA"/>
</dbReference>
<evidence type="ECO:0000256" key="2">
    <source>
        <dbReference type="SAM" id="MobiDB-lite"/>
    </source>
</evidence>
<keyword evidence="1" id="KW-0802">TPR repeat</keyword>
<dbReference type="InterPro" id="IPR019734">
    <property type="entry name" value="TPR_rpt"/>
</dbReference>
<feature type="repeat" description="TPR" evidence="1">
    <location>
        <begin position="172"/>
        <end position="205"/>
    </location>
</feature>
<evidence type="ECO:0000313" key="5">
    <source>
        <dbReference type="Proteomes" id="UP000320496"/>
    </source>
</evidence>
<accession>A0A517ZAZ1</accession>
<keyword evidence="3" id="KW-0472">Membrane</keyword>
<keyword evidence="3" id="KW-0812">Transmembrane</keyword>
<dbReference type="GO" id="GO:0042802">
    <property type="term" value="F:identical protein binding"/>
    <property type="evidence" value="ECO:0007669"/>
    <property type="project" value="InterPro"/>
</dbReference>
<evidence type="ECO:0000256" key="1">
    <source>
        <dbReference type="PROSITE-ProRule" id="PRU00339"/>
    </source>
</evidence>
<dbReference type="SUPFAM" id="SSF48452">
    <property type="entry name" value="TPR-like"/>
    <property type="match status" value="3"/>
</dbReference>
<dbReference type="AlphaFoldDB" id="A0A517ZAZ1"/>
<feature type="transmembrane region" description="Helical" evidence="3">
    <location>
        <begin position="21"/>
        <end position="42"/>
    </location>
</feature>
<dbReference type="InterPro" id="IPR011717">
    <property type="entry name" value="TPR-4"/>
</dbReference>
<sequence length="586" mass="64359">MPAWQTEPDAEPFRENGLSRVSVAVLVTGAALVAWGAGRYVLTQFASSPGLVAIPQPSLERLPEGVRQQLIETRAASDRVLEESGDSSALLEARAYGELGKVYAAYEFYDEASACFVNASRLQPQEYRWPYLMAYSLARNGSQQQKRTAVALFETALDLMHRDMSADPRQISSARLRLGESLRELAQRERAREQFARILELNSDHSEALLALGQMASQDGRSEEAVGYLERAIATAPSYKDATALLAAEYARLGDRDRAAELQARAESIEGRGNRIVDPVLSEMRALNRSAAALNRKARSLLRAGQTRRAITVLRQVLAIDPENATAQLNMGDLLIRAGRIDEGQALYRKVIAAGDGAELARRKLGYSLLAAGQPAEAVDEYRRVLLTSPNDARARYFAGAALSLLGRHEEALSEFEAVCAAESDHIGARVGRARMNYALGRYREARETLESDLAAGLTATPIQVTLARILAACPDEDVRDGPRALELARPLFQDQQSVVYAESLAMAYAETGEFDRAVDTQQWALERVRSAPGASRLVPHVELRGESYRQQKPCRIPWSDAERFPSFASPLSRNDEESGAEPPSE</sequence>
<feature type="repeat" description="TPR" evidence="1">
    <location>
        <begin position="291"/>
        <end position="324"/>
    </location>
</feature>
<feature type="region of interest" description="Disordered" evidence="2">
    <location>
        <begin position="558"/>
        <end position="586"/>
    </location>
</feature>
<dbReference type="PANTHER" id="PTHR12558:SF13">
    <property type="entry name" value="CELL DIVISION CYCLE PROTEIN 27 HOMOLOG"/>
    <property type="match status" value="1"/>
</dbReference>
<reference evidence="4 5" key="1">
    <citation type="submission" date="2019-02" db="EMBL/GenBank/DDBJ databases">
        <title>Deep-cultivation of Planctomycetes and their phenomic and genomic characterization uncovers novel biology.</title>
        <authorList>
            <person name="Wiegand S."/>
            <person name="Jogler M."/>
            <person name="Boedeker C."/>
            <person name="Pinto D."/>
            <person name="Vollmers J."/>
            <person name="Rivas-Marin E."/>
            <person name="Kohn T."/>
            <person name="Peeters S.H."/>
            <person name="Heuer A."/>
            <person name="Rast P."/>
            <person name="Oberbeckmann S."/>
            <person name="Bunk B."/>
            <person name="Jeske O."/>
            <person name="Meyerdierks A."/>
            <person name="Storesund J.E."/>
            <person name="Kallscheuer N."/>
            <person name="Luecker S."/>
            <person name="Lage O.M."/>
            <person name="Pohl T."/>
            <person name="Merkel B.J."/>
            <person name="Hornburger P."/>
            <person name="Mueller R.-W."/>
            <person name="Bruemmer F."/>
            <person name="Labrenz M."/>
            <person name="Spormann A.M."/>
            <person name="Op den Camp H."/>
            <person name="Overmann J."/>
            <person name="Amann R."/>
            <person name="Jetten M.S.M."/>
            <person name="Mascher T."/>
            <person name="Medema M.H."/>
            <person name="Devos D.P."/>
            <person name="Kaster A.-K."/>
            <person name="Ovreas L."/>
            <person name="Rohde M."/>
            <person name="Galperin M.Y."/>
            <person name="Jogler C."/>
        </authorList>
    </citation>
    <scope>NUCLEOTIDE SEQUENCE [LARGE SCALE GENOMIC DNA]</scope>
    <source>
        <strain evidence="4 5">Mal4</strain>
    </source>
</reference>
<dbReference type="Pfam" id="PF14559">
    <property type="entry name" value="TPR_19"/>
    <property type="match status" value="1"/>
</dbReference>
<dbReference type="Proteomes" id="UP000320496">
    <property type="component" value="Chromosome"/>
</dbReference>
<keyword evidence="3" id="KW-1133">Transmembrane helix</keyword>
<feature type="repeat" description="TPR" evidence="1">
    <location>
        <begin position="93"/>
        <end position="126"/>
    </location>
</feature>
<name>A0A517ZAZ1_9PLAN</name>
<dbReference type="InterPro" id="IPR011990">
    <property type="entry name" value="TPR-like_helical_dom_sf"/>
</dbReference>
<evidence type="ECO:0000313" key="4">
    <source>
        <dbReference type="EMBL" id="QDU39628.1"/>
    </source>
</evidence>
<feature type="repeat" description="TPR" evidence="1">
    <location>
        <begin position="359"/>
        <end position="392"/>
    </location>
</feature>
<feature type="repeat" description="TPR" evidence="1">
    <location>
        <begin position="206"/>
        <end position="239"/>
    </location>
</feature>
<dbReference type="PANTHER" id="PTHR12558">
    <property type="entry name" value="CELL DIVISION CYCLE 16,23,27"/>
    <property type="match status" value="1"/>
</dbReference>
<dbReference type="PROSITE" id="PS50005">
    <property type="entry name" value="TPR"/>
    <property type="match status" value="5"/>
</dbReference>
<evidence type="ECO:0000256" key="3">
    <source>
        <dbReference type="SAM" id="Phobius"/>
    </source>
</evidence>
<protein>
    <submittedName>
        <fullName evidence="4">Tetratricopeptide repeat protein</fullName>
    </submittedName>
</protein>
<dbReference type="SMART" id="SM00028">
    <property type="entry name" value="TPR"/>
    <property type="match status" value="8"/>
</dbReference>
<dbReference type="Gene3D" id="1.25.40.10">
    <property type="entry name" value="Tetratricopeptide repeat domain"/>
    <property type="match status" value="2"/>
</dbReference>
<dbReference type="Pfam" id="PF13432">
    <property type="entry name" value="TPR_16"/>
    <property type="match status" value="2"/>
</dbReference>
<keyword evidence="5" id="KW-1185">Reference proteome</keyword>
<dbReference type="Pfam" id="PF07721">
    <property type="entry name" value="TPR_4"/>
    <property type="match status" value="1"/>
</dbReference>
<organism evidence="4 5">
    <name type="scientific">Maioricimonas rarisocia</name>
    <dbReference type="NCBI Taxonomy" id="2528026"/>
    <lineage>
        <taxon>Bacteria</taxon>
        <taxon>Pseudomonadati</taxon>
        <taxon>Planctomycetota</taxon>
        <taxon>Planctomycetia</taxon>
        <taxon>Planctomycetales</taxon>
        <taxon>Planctomycetaceae</taxon>
        <taxon>Maioricimonas</taxon>
    </lineage>
</organism>
<gene>
    <name evidence="4" type="ORF">Mal4_39740</name>
</gene>